<evidence type="ECO:0000313" key="7">
    <source>
        <dbReference type="Proteomes" id="UP000026915"/>
    </source>
</evidence>
<dbReference type="SUPFAM" id="SSF51110">
    <property type="entry name" value="alpha-D-mannose-specific plant lectins"/>
    <property type="match status" value="1"/>
</dbReference>
<evidence type="ECO:0000256" key="2">
    <source>
        <dbReference type="ARBA" id="ARBA00023157"/>
    </source>
</evidence>
<organism evidence="6 7">
    <name type="scientific">Theobroma cacao</name>
    <name type="common">Cacao</name>
    <name type="synonym">Cocoa</name>
    <dbReference type="NCBI Taxonomy" id="3641"/>
    <lineage>
        <taxon>Eukaryota</taxon>
        <taxon>Viridiplantae</taxon>
        <taxon>Streptophyta</taxon>
        <taxon>Embryophyta</taxon>
        <taxon>Tracheophyta</taxon>
        <taxon>Spermatophyta</taxon>
        <taxon>Magnoliopsida</taxon>
        <taxon>eudicotyledons</taxon>
        <taxon>Gunneridae</taxon>
        <taxon>Pentapetalae</taxon>
        <taxon>rosids</taxon>
        <taxon>malvids</taxon>
        <taxon>Malvales</taxon>
        <taxon>Malvaceae</taxon>
        <taxon>Byttnerioideae</taxon>
        <taxon>Theobroma</taxon>
    </lineage>
</organism>
<dbReference type="PROSITE" id="PS50948">
    <property type="entry name" value="PAN"/>
    <property type="match status" value="1"/>
</dbReference>
<dbReference type="InterPro" id="IPR036426">
    <property type="entry name" value="Bulb-type_lectin_dom_sf"/>
</dbReference>
<evidence type="ECO:0000256" key="1">
    <source>
        <dbReference type="ARBA" id="ARBA00022729"/>
    </source>
</evidence>
<name>A0A061EZN1_THECC</name>
<dbReference type="SMART" id="SM00108">
    <property type="entry name" value="B_lectin"/>
    <property type="match status" value="1"/>
</dbReference>
<dbReference type="STRING" id="3641.A0A061EZN1"/>
<dbReference type="InterPro" id="IPR003609">
    <property type="entry name" value="Pan_app"/>
</dbReference>
<keyword evidence="3" id="KW-0325">Glycoprotein</keyword>
<feature type="domain" description="Bulb-type lectin" evidence="4">
    <location>
        <begin position="18"/>
        <end position="139"/>
    </location>
</feature>
<dbReference type="eggNOG" id="ENOG502QSUU">
    <property type="taxonomic scope" value="Eukaryota"/>
</dbReference>
<dbReference type="InParanoid" id="A0A061EZN1"/>
<keyword evidence="2" id="KW-1015">Disulfide bond</keyword>
<keyword evidence="6" id="KW-0808">Transferase</keyword>
<keyword evidence="6" id="KW-0418">Kinase</keyword>
<dbReference type="GO" id="GO:0016301">
    <property type="term" value="F:kinase activity"/>
    <property type="evidence" value="ECO:0007669"/>
    <property type="project" value="UniProtKB-KW"/>
</dbReference>
<accession>A0A061EZN1</accession>
<evidence type="ECO:0000256" key="3">
    <source>
        <dbReference type="ARBA" id="ARBA00023180"/>
    </source>
</evidence>
<dbReference type="Gene3D" id="2.90.10.10">
    <property type="entry name" value="Bulb-type lectin domain"/>
    <property type="match status" value="1"/>
</dbReference>
<evidence type="ECO:0000259" key="5">
    <source>
        <dbReference type="PROSITE" id="PS50948"/>
    </source>
</evidence>
<evidence type="ECO:0000313" key="6">
    <source>
        <dbReference type="EMBL" id="EOY10118.1"/>
    </source>
</evidence>
<proteinExistence type="predicted"/>
<dbReference type="PANTHER" id="PTHR32444">
    <property type="entry name" value="BULB-TYPE LECTIN DOMAIN-CONTAINING PROTEIN"/>
    <property type="match status" value="1"/>
</dbReference>
<dbReference type="PANTHER" id="PTHR32444:SF198">
    <property type="entry name" value="BULB-TYPE LECTIN DOMAIN-CONTAINING PROTEIN"/>
    <property type="match status" value="1"/>
</dbReference>
<dbReference type="CDD" id="cd01098">
    <property type="entry name" value="PAN_AP_plant"/>
    <property type="match status" value="1"/>
</dbReference>
<dbReference type="Proteomes" id="UP000026915">
    <property type="component" value="Chromosome 5"/>
</dbReference>
<dbReference type="CDD" id="cd00028">
    <property type="entry name" value="B_lectin"/>
    <property type="match status" value="1"/>
</dbReference>
<feature type="domain" description="Apple" evidence="5">
    <location>
        <begin position="148"/>
        <end position="213"/>
    </location>
</feature>
<keyword evidence="1" id="KW-0732">Signal</keyword>
<protein>
    <submittedName>
        <fullName evidence="6">Serine/threonine kinases,protein kinases,ATP binding,sugar binding,kinases,carbohydrate binding</fullName>
    </submittedName>
</protein>
<dbReference type="EMBL" id="CM001883">
    <property type="protein sequence ID" value="EOY10118.1"/>
    <property type="molecule type" value="Genomic_DNA"/>
</dbReference>
<gene>
    <name evidence="6" type="ORF">TCM_025496</name>
</gene>
<dbReference type="HOGENOM" id="CLU_1296377_0_0_1"/>
<dbReference type="InterPro" id="IPR001480">
    <property type="entry name" value="Bulb-type_lectin_dom"/>
</dbReference>
<dbReference type="AlphaFoldDB" id="A0A061EZN1"/>
<sequence>MSLVLHRSCYSLEFGTALDTTTSSKSIKDPEAITSSNGAFRLGFFSIVNSTSSCVGVWYSIGRPENSVIWVANRDKPLKDNSGVVMISEDGNLDLKGQKEILWSSNVKNRAANVSAQVLDFGKLVLQDNSTDGVNLWESFQQPSNAFCERINSGNESGGEDGFLKLERTKVPDFAEWLATLEDKCKDQCLNNCSCIAYAYDPGPHITDLGSKA</sequence>
<dbReference type="Gramene" id="EOY10118">
    <property type="protein sequence ID" value="EOY10118"/>
    <property type="gene ID" value="TCM_025496"/>
</dbReference>
<dbReference type="Pfam" id="PF08276">
    <property type="entry name" value="PAN_2"/>
    <property type="match status" value="1"/>
</dbReference>
<reference evidence="6 7" key="1">
    <citation type="journal article" date="2013" name="Genome Biol.">
        <title>The genome sequence of the most widely cultivated cacao type and its use to identify candidate genes regulating pod color.</title>
        <authorList>
            <person name="Motamayor J.C."/>
            <person name="Mockaitis K."/>
            <person name="Schmutz J."/>
            <person name="Haiminen N."/>
            <person name="Iii D.L."/>
            <person name="Cornejo O."/>
            <person name="Findley S.D."/>
            <person name="Zheng P."/>
            <person name="Utro F."/>
            <person name="Royaert S."/>
            <person name="Saski C."/>
            <person name="Jenkins J."/>
            <person name="Podicheti R."/>
            <person name="Zhao M."/>
            <person name="Scheffler B.E."/>
            <person name="Stack J.C."/>
            <person name="Feltus F.A."/>
            <person name="Mustiga G.M."/>
            <person name="Amores F."/>
            <person name="Phillips W."/>
            <person name="Marelli J.P."/>
            <person name="May G.D."/>
            <person name="Shapiro H."/>
            <person name="Ma J."/>
            <person name="Bustamante C.D."/>
            <person name="Schnell R.J."/>
            <person name="Main D."/>
            <person name="Gilbert D."/>
            <person name="Parida L."/>
            <person name="Kuhn D.N."/>
        </authorList>
    </citation>
    <scope>NUCLEOTIDE SEQUENCE [LARGE SCALE GENOMIC DNA]</scope>
    <source>
        <strain evidence="7">cv. Matina 1-6</strain>
    </source>
</reference>
<evidence type="ECO:0000259" key="4">
    <source>
        <dbReference type="PROSITE" id="PS50927"/>
    </source>
</evidence>
<keyword evidence="7" id="KW-1185">Reference proteome</keyword>
<dbReference type="PROSITE" id="PS50927">
    <property type="entry name" value="BULB_LECTIN"/>
    <property type="match status" value="1"/>
</dbReference>
<dbReference type="Pfam" id="PF01453">
    <property type="entry name" value="B_lectin"/>
    <property type="match status" value="1"/>
</dbReference>